<dbReference type="InterPro" id="IPR031552">
    <property type="entry name" value="ParE-like_toxin"/>
</dbReference>
<keyword evidence="2" id="KW-1185">Reference proteome</keyword>
<dbReference type="GO" id="GO:0004519">
    <property type="term" value="F:endonuclease activity"/>
    <property type="evidence" value="ECO:0007669"/>
    <property type="project" value="UniProtKB-KW"/>
</dbReference>
<dbReference type="Gene3D" id="3.30.2310.20">
    <property type="entry name" value="RelE-like"/>
    <property type="match status" value="1"/>
</dbReference>
<protein>
    <submittedName>
        <fullName evidence="1">mRNA-degrading endonuclease RelE of RelBE toxin-antitoxin system</fullName>
    </submittedName>
</protein>
<dbReference type="SUPFAM" id="SSF143011">
    <property type="entry name" value="RelE-like"/>
    <property type="match status" value="1"/>
</dbReference>
<evidence type="ECO:0000313" key="1">
    <source>
        <dbReference type="EMBL" id="MBB4074504.1"/>
    </source>
</evidence>
<dbReference type="EMBL" id="JACIDE010000016">
    <property type="protein sequence ID" value="MBB4074504.1"/>
    <property type="molecule type" value="Genomic_DNA"/>
</dbReference>
<organism evidence="1 2">
    <name type="scientific">Anoxybacteroides voinovskiense</name>
    <dbReference type="NCBI Taxonomy" id="230470"/>
    <lineage>
        <taxon>Bacteria</taxon>
        <taxon>Bacillati</taxon>
        <taxon>Bacillota</taxon>
        <taxon>Bacilli</taxon>
        <taxon>Bacillales</taxon>
        <taxon>Anoxybacillaceae</taxon>
        <taxon>Anoxybacteroides</taxon>
    </lineage>
</organism>
<dbReference type="AlphaFoldDB" id="A0A840DN52"/>
<comment type="caution">
    <text evidence="1">The sequence shown here is derived from an EMBL/GenBank/DDBJ whole genome shotgun (WGS) entry which is preliminary data.</text>
</comment>
<dbReference type="Pfam" id="PF15781">
    <property type="entry name" value="ParE-like_toxin"/>
    <property type="match status" value="1"/>
</dbReference>
<dbReference type="InterPro" id="IPR035093">
    <property type="entry name" value="RelE/ParE_toxin_dom_sf"/>
</dbReference>
<keyword evidence="1" id="KW-0255">Endonuclease</keyword>
<proteinExistence type="predicted"/>
<keyword evidence="1" id="KW-0378">Hydrolase</keyword>
<dbReference type="Proteomes" id="UP000559598">
    <property type="component" value="Unassembled WGS sequence"/>
</dbReference>
<name>A0A840DN52_9BACL</name>
<keyword evidence="1" id="KW-0540">Nuclease</keyword>
<sequence>MMNNRLTILPKAEKAIKKLTKHHKELQEKFYTAFQEILFHPLEAGKRKTGDLAGVYGYDIYHRGINYEIAYIIEYDENGNVIVVILAGTRENFYDERKRYMRTSKTKPRK</sequence>
<accession>A0A840DN52</accession>
<gene>
    <name evidence="1" type="ORF">GGR02_002271</name>
</gene>
<reference evidence="1 2" key="1">
    <citation type="submission" date="2020-08" db="EMBL/GenBank/DDBJ databases">
        <title>Genomic Encyclopedia of Type Strains, Phase IV (KMG-IV): sequencing the most valuable type-strain genomes for metagenomic binning, comparative biology and taxonomic classification.</title>
        <authorList>
            <person name="Goeker M."/>
        </authorList>
    </citation>
    <scope>NUCLEOTIDE SEQUENCE [LARGE SCALE GENOMIC DNA]</scope>
    <source>
        <strain evidence="1 2">DSM 17075</strain>
    </source>
</reference>
<evidence type="ECO:0000313" key="2">
    <source>
        <dbReference type="Proteomes" id="UP000559598"/>
    </source>
</evidence>
<dbReference type="RefSeq" id="WP_183184861.1">
    <property type="nucleotide sequence ID" value="NZ_BMNP01000015.1"/>
</dbReference>